<organism evidence="6 7">
    <name type="scientific">Dreissena polymorpha</name>
    <name type="common">Zebra mussel</name>
    <name type="synonym">Mytilus polymorpha</name>
    <dbReference type="NCBI Taxonomy" id="45954"/>
    <lineage>
        <taxon>Eukaryota</taxon>
        <taxon>Metazoa</taxon>
        <taxon>Spiralia</taxon>
        <taxon>Lophotrochozoa</taxon>
        <taxon>Mollusca</taxon>
        <taxon>Bivalvia</taxon>
        <taxon>Autobranchia</taxon>
        <taxon>Heteroconchia</taxon>
        <taxon>Euheterodonta</taxon>
        <taxon>Imparidentia</taxon>
        <taxon>Neoheterodontei</taxon>
        <taxon>Myida</taxon>
        <taxon>Dreissenoidea</taxon>
        <taxon>Dreissenidae</taxon>
        <taxon>Dreissena</taxon>
    </lineage>
</organism>
<keyword evidence="3" id="KW-0732">Signal</keyword>
<keyword evidence="2" id="KW-0964">Secreted</keyword>
<dbReference type="Gene3D" id="1.10.640.10">
    <property type="entry name" value="Haem peroxidase domain superfamily, animal type"/>
    <property type="match status" value="1"/>
</dbReference>
<sequence>MIFQPNMNHMTMQYGQFLSHDIQFNALSQGQYGSNIDCCERPDRRTCFPIEIPSCDPYFPANRTCMNFVRSLPTPNLNCTVAYREQLNQNTHFIDGSLIYGSDQTTADSLRTFVGGKLKTNNDLLPSDPTNAGCIVSNAGRPCFLAGDSRVNVQPALVALQTVFVREHNRLATALAALQPIWNDETLYQEARKIVIAIIQHVTFNEYLPEILGASTMTLYGLKPLASGYFGGYSDSEMPMIRNGFMAAAFRFGHSIIQQRMQAHNGTIFTSDKLLKDEFLKPDLVYSHGVGAICRGLTIAPSEKVDKYLTEQVTRHLFERAPGFGGDLAAINIQRARDHGIPAYQAWRRFCGLSGQFSHADHVEAELRQIYSDPEDIDLFTGGVSETPLAGGMLGPTFACIIGQQFRSLKKGDRFYYENSGVVGFTIQQLQNIRTQTLAKVICRNTDITRIQPQALRKTASTNPLVNCTNIQNFDLSPWTCTPVNGGWSAWKTTPCYGNIRFQYRICNNPIPNACGKPCSAPFEFLSECCQQHFDLDPAFTDFKESNVASECVLSPDLDTNIQAAILTQAQGDASRVDDATIEQAFAQVQGDASSVAA</sequence>
<evidence type="ECO:0008006" key="8">
    <source>
        <dbReference type="Google" id="ProtNLM"/>
    </source>
</evidence>
<reference evidence="6" key="2">
    <citation type="submission" date="2020-11" db="EMBL/GenBank/DDBJ databases">
        <authorList>
            <person name="McCartney M.A."/>
            <person name="Auch B."/>
            <person name="Kono T."/>
            <person name="Mallez S."/>
            <person name="Becker A."/>
            <person name="Gohl D.M."/>
            <person name="Silverstein K.A.T."/>
            <person name="Koren S."/>
            <person name="Bechman K.B."/>
            <person name="Herman A."/>
            <person name="Abrahante J.E."/>
            <person name="Garbe J."/>
        </authorList>
    </citation>
    <scope>NUCLEOTIDE SEQUENCE</scope>
    <source>
        <strain evidence="6">Duluth1</strain>
        <tissue evidence="6">Whole animal</tissue>
    </source>
</reference>
<dbReference type="InterPro" id="IPR019791">
    <property type="entry name" value="Haem_peroxidase_animal"/>
</dbReference>
<evidence type="ECO:0000256" key="2">
    <source>
        <dbReference type="ARBA" id="ARBA00022525"/>
    </source>
</evidence>
<comment type="caution">
    <text evidence="6">The sequence shown here is derived from an EMBL/GenBank/DDBJ whole genome shotgun (WGS) entry which is preliminary data.</text>
</comment>
<evidence type="ECO:0000256" key="3">
    <source>
        <dbReference type="ARBA" id="ARBA00022729"/>
    </source>
</evidence>
<dbReference type="GO" id="GO:0004601">
    <property type="term" value="F:peroxidase activity"/>
    <property type="evidence" value="ECO:0007669"/>
    <property type="project" value="InterPro"/>
</dbReference>
<keyword evidence="5" id="KW-0349">Heme</keyword>
<keyword evidence="7" id="KW-1185">Reference proteome</keyword>
<evidence type="ECO:0000313" key="6">
    <source>
        <dbReference type="EMBL" id="KAH3692909.1"/>
    </source>
</evidence>
<evidence type="ECO:0000256" key="1">
    <source>
        <dbReference type="ARBA" id="ARBA00004613"/>
    </source>
</evidence>
<dbReference type="PROSITE" id="PS50292">
    <property type="entry name" value="PEROXIDASE_3"/>
    <property type="match status" value="1"/>
</dbReference>
<reference evidence="6" key="1">
    <citation type="journal article" date="2019" name="bioRxiv">
        <title>The Genome of the Zebra Mussel, Dreissena polymorpha: A Resource for Invasive Species Research.</title>
        <authorList>
            <person name="McCartney M.A."/>
            <person name="Auch B."/>
            <person name="Kono T."/>
            <person name="Mallez S."/>
            <person name="Zhang Y."/>
            <person name="Obille A."/>
            <person name="Becker A."/>
            <person name="Abrahante J.E."/>
            <person name="Garbe J."/>
            <person name="Badalamenti J.P."/>
            <person name="Herman A."/>
            <person name="Mangelson H."/>
            <person name="Liachko I."/>
            <person name="Sullivan S."/>
            <person name="Sone E.D."/>
            <person name="Koren S."/>
            <person name="Silverstein K.A.T."/>
            <person name="Beckman K.B."/>
            <person name="Gohl D.M."/>
        </authorList>
    </citation>
    <scope>NUCLEOTIDE SEQUENCE</scope>
    <source>
        <strain evidence="6">Duluth1</strain>
        <tissue evidence="6">Whole animal</tissue>
    </source>
</reference>
<keyword evidence="4" id="KW-0325">Glycoprotein</keyword>
<gene>
    <name evidence="6" type="ORF">DPMN_193245</name>
</gene>
<keyword evidence="5" id="KW-0479">Metal-binding</keyword>
<dbReference type="PRINTS" id="PR00457">
    <property type="entry name" value="ANPEROXIDASE"/>
</dbReference>
<feature type="binding site" description="axial binding residue" evidence="5">
    <location>
        <position position="254"/>
    </location>
    <ligand>
        <name>heme b</name>
        <dbReference type="ChEBI" id="CHEBI:60344"/>
    </ligand>
    <ligandPart>
        <name>Fe</name>
        <dbReference type="ChEBI" id="CHEBI:18248"/>
    </ligandPart>
</feature>
<name>A0A9D4BF07_DREPO</name>
<proteinExistence type="predicted"/>
<dbReference type="CDD" id="cd09823">
    <property type="entry name" value="peroxinectin_like"/>
    <property type="match status" value="1"/>
</dbReference>
<dbReference type="GO" id="GO:0046872">
    <property type="term" value="F:metal ion binding"/>
    <property type="evidence" value="ECO:0007669"/>
    <property type="project" value="UniProtKB-KW"/>
</dbReference>
<dbReference type="InterPro" id="IPR010255">
    <property type="entry name" value="Haem_peroxidase_sf"/>
</dbReference>
<evidence type="ECO:0000256" key="5">
    <source>
        <dbReference type="PIRSR" id="PIRSR619791-2"/>
    </source>
</evidence>
<dbReference type="Pfam" id="PF03098">
    <property type="entry name" value="An_peroxidase"/>
    <property type="match status" value="1"/>
</dbReference>
<dbReference type="GO" id="GO:0006979">
    <property type="term" value="P:response to oxidative stress"/>
    <property type="evidence" value="ECO:0007669"/>
    <property type="project" value="InterPro"/>
</dbReference>
<accession>A0A9D4BF07</accession>
<protein>
    <recommendedName>
        <fullName evidence="8">Chorion peroxidase</fullName>
    </recommendedName>
</protein>
<dbReference type="SUPFAM" id="SSF48113">
    <property type="entry name" value="Heme-dependent peroxidases"/>
    <property type="match status" value="1"/>
</dbReference>
<dbReference type="Proteomes" id="UP000828390">
    <property type="component" value="Unassembled WGS sequence"/>
</dbReference>
<dbReference type="GO" id="GO:0005576">
    <property type="term" value="C:extracellular region"/>
    <property type="evidence" value="ECO:0007669"/>
    <property type="project" value="UniProtKB-SubCell"/>
</dbReference>
<dbReference type="PANTHER" id="PTHR11475">
    <property type="entry name" value="OXIDASE/PEROXIDASE"/>
    <property type="match status" value="1"/>
</dbReference>
<dbReference type="EMBL" id="JAIWYP010000018">
    <property type="protein sequence ID" value="KAH3692909.1"/>
    <property type="molecule type" value="Genomic_DNA"/>
</dbReference>
<dbReference type="GO" id="GO:0020037">
    <property type="term" value="F:heme binding"/>
    <property type="evidence" value="ECO:0007669"/>
    <property type="project" value="InterPro"/>
</dbReference>
<dbReference type="FunFam" id="1.10.640.10:FF:000003">
    <property type="entry name" value="chorion peroxidase"/>
    <property type="match status" value="1"/>
</dbReference>
<evidence type="ECO:0000256" key="4">
    <source>
        <dbReference type="ARBA" id="ARBA00023180"/>
    </source>
</evidence>
<dbReference type="AlphaFoldDB" id="A0A9D4BF07"/>
<comment type="subcellular location">
    <subcellularLocation>
        <location evidence="1">Secreted</location>
    </subcellularLocation>
</comment>
<evidence type="ECO:0000313" key="7">
    <source>
        <dbReference type="Proteomes" id="UP000828390"/>
    </source>
</evidence>
<keyword evidence="5" id="KW-0408">Iron</keyword>
<dbReference type="PANTHER" id="PTHR11475:SF4">
    <property type="entry name" value="CHORION PEROXIDASE"/>
    <property type="match status" value="1"/>
</dbReference>
<dbReference type="InterPro" id="IPR037120">
    <property type="entry name" value="Haem_peroxidase_sf_animal"/>
</dbReference>